<feature type="region of interest" description="Disordered" evidence="1">
    <location>
        <begin position="191"/>
        <end position="232"/>
    </location>
</feature>
<reference evidence="2 3" key="1">
    <citation type="submission" date="2018-12" db="EMBL/GenBank/DDBJ databases">
        <title>Draft genome sequence of Embleya hyalina NBRC 13850T.</title>
        <authorList>
            <person name="Komaki H."/>
            <person name="Hosoyama A."/>
            <person name="Kimura A."/>
            <person name="Ichikawa N."/>
            <person name="Tamura T."/>
        </authorList>
    </citation>
    <scope>NUCLEOTIDE SEQUENCE [LARGE SCALE GENOMIC DNA]</scope>
    <source>
        <strain evidence="2 3">NBRC 13850</strain>
    </source>
</reference>
<dbReference type="Proteomes" id="UP000286931">
    <property type="component" value="Unassembled WGS sequence"/>
</dbReference>
<dbReference type="EMBL" id="BIFH01000017">
    <property type="protein sequence ID" value="GCD95196.1"/>
    <property type="molecule type" value="Genomic_DNA"/>
</dbReference>
<proteinExistence type="predicted"/>
<evidence type="ECO:0008006" key="4">
    <source>
        <dbReference type="Google" id="ProtNLM"/>
    </source>
</evidence>
<comment type="caution">
    <text evidence="2">The sequence shown here is derived from an EMBL/GenBank/DDBJ whole genome shotgun (WGS) entry which is preliminary data.</text>
</comment>
<dbReference type="InterPro" id="IPR029787">
    <property type="entry name" value="Nucleotide_cyclase"/>
</dbReference>
<sequence length="232" mass="25539">MGAKSRYMSILVLDVERFGRRSDVTQEWVRGRLYELLHSALESAGIAWDACVVEDRGDGAILLIPANVPKEDLTDLFIDRLHAGLRNHDRHASDEARIRLRVSLHAGDVVQDTRGWSGSAINTACRLVNADPLREVLAAAERACLALIVSGPWHEAVVVPERGGLESAAYGEVHVRAKEVDETAWVYVPGYQRPPATDTERPANLPRGKKTTVRRGGLDRGFTFDGEVRSPG</sequence>
<keyword evidence="3" id="KW-1185">Reference proteome</keyword>
<organism evidence="2 3">
    <name type="scientific">Embleya hyalina</name>
    <dbReference type="NCBI Taxonomy" id="516124"/>
    <lineage>
        <taxon>Bacteria</taxon>
        <taxon>Bacillati</taxon>
        <taxon>Actinomycetota</taxon>
        <taxon>Actinomycetes</taxon>
        <taxon>Kitasatosporales</taxon>
        <taxon>Streptomycetaceae</taxon>
        <taxon>Embleya</taxon>
    </lineage>
</organism>
<accession>A0A401YKT0</accession>
<gene>
    <name evidence="2" type="ORF">EHYA_02866</name>
</gene>
<dbReference type="RefSeq" id="WP_126637338.1">
    <property type="nucleotide sequence ID" value="NZ_BIFH01000017.1"/>
</dbReference>
<dbReference type="OrthoDB" id="3482507at2"/>
<name>A0A401YKT0_9ACTN</name>
<dbReference type="Gene3D" id="3.30.70.1230">
    <property type="entry name" value="Nucleotide cyclase"/>
    <property type="match status" value="1"/>
</dbReference>
<dbReference type="AlphaFoldDB" id="A0A401YKT0"/>
<dbReference type="SUPFAM" id="SSF55073">
    <property type="entry name" value="Nucleotide cyclase"/>
    <property type="match status" value="1"/>
</dbReference>
<evidence type="ECO:0000313" key="2">
    <source>
        <dbReference type="EMBL" id="GCD95196.1"/>
    </source>
</evidence>
<evidence type="ECO:0000313" key="3">
    <source>
        <dbReference type="Proteomes" id="UP000286931"/>
    </source>
</evidence>
<protein>
    <recommendedName>
        <fullName evidence="4">Guanylate cyclase domain-containing protein</fullName>
    </recommendedName>
</protein>
<evidence type="ECO:0000256" key="1">
    <source>
        <dbReference type="SAM" id="MobiDB-lite"/>
    </source>
</evidence>